<dbReference type="Gene3D" id="3.40.50.150">
    <property type="entry name" value="Vaccinia Virus protein VP39"/>
    <property type="match status" value="1"/>
</dbReference>
<dbReference type="CDD" id="cd02440">
    <property type="entry name" value="AdoMet_MTases"/>
    <property type="match status" value="1"/>
</dbReference>
<proteinExistence type="predicted"/>
<keyword evidence="3" id="KW-0808">Transferase</keyword>
<dbReference type="SUPFAM" id="SSF53448">
    <property type="entry name" value="Nucleotide-diphospho-sugar transferases"/>
    <property type="match status" value="1"/>
</dbReference>
<dbReference type="InterPro" id="IPR029063">
    <property type="entry name" value="SAM-dependent_MTases_sf"/>
</dbReference>
<protein>
    <submittedName>
        <fullName evidence="3">Putative methyltransferase</fullName>
    </submittedName>
</protein>
<feature type="domain" description="Glycosyltransferase 2-like" evidence="1">
    <location>
        <begin position="5"/>
        <end position="166"/>
    </location>
</feature>
<dbReference type="InterPro" id="IPR029044">
    <property type="entry name" value="Nucleotide-diphossugar_trans"/>
</dbReference>
<sequence length="564" mass="65032">MVKFTVVIPVKNEVDMIQRNLSSWCNLKPDELILCFDKPAPKNCVTTAKYIARAHNVNLRILEVEHNPKYKFQQAWIRRKGFREARNDVILTGDIDLHVYPSCLKAVELVGKDNVGLASLSKLRSKRTIVGRLRNLINSLIQKYAEFLGSQRAGVAFFTGLYALYRPYWLDSEDEEGIKRLLNPKYTEAFNIESWGGYVGEDTYLRNCMIEKHECRYLADVGAEDLGVALENTKPVQIKIGMKFAYEEKQSLHVLRHSLIHIRPYLLGSYIHTTANINGSRLRSIFQILTSCFTSMAHRIFNQALHFTQKFMSKKMKTKQYSLVNARAYWQYAPSSVGVLKVSSSTLLNKDDHYIKRLIEKSIEARNKKEGALVYRHRVLDWIRKEGVARILDFGCGLGQDGVYFSTHNTVKVTFCDIVKPNVDLTKRYSEIWNIPTNSIYINSAPEMFTYPYGFDMIFANGVLHHTPRAHTIVNHLKTSLKLNGLFICMLYTPAHFRATGAKTLSKYASRSEGLAPIQNPFSDYYTKEKAIKLFTSDFELLDYWTTHQGKFGWYVFRLLRRTT</sequence>
<organism evidence="3">
    <name type="scientific">viral metagenome</name>
    <dbReference type="NCBI Taxonomy" id="1070528"/>
    <lineage>
        <taxon>unclassified sequences</taxon>
        <taxon>metagenomes</taxon>
        <taxon>organismal metagenomes</taxon>
    </lineage>
</organism>
<evidence type="ECO:0000259" key="2">
    <source>
        <dbReference type="Pfam" id="PF08242"/>
    </source>
</evidence>
<evidence type="ECO:0000259" key="1">
    <source>
        <dbReference type="Pfam" id="PF00535"/>
    </source>
</evidence>
<dbReference type="GO" id="GO:0008168">
    <property type="term" value="F:methyltransferase activity"/>
    <property type="evidence" value="ECO:0007669"/>
    <property type="project" value="UniProtKB-KW"/>
</dbReference>
<dbReference type="AlphaFoldDB" id="A0A6H1ZYA8"/>
<dbReference type="SUPFAM" id="SSF53335">
    <property type="entry name" value="S-adenosyl-L-methionine-dependent methyltransferases"/>
    <property type="match status" value="1"/>
</dbReference>
<reference evidence="3" key="1">
    <citation type="submission" date="2020-03" db="EMBL/GenBank/DDBJ databases">
        <title>The deep terrestrial virosphere.</title>
        <authorList>
            <person name="Holmfeldt K."/>
            <person name="Nilsson E."/>
            <person name="Simone D."/>
            <person name="Lopez-Fernandez M."/>
            <person name="Wu X."/>
            <person name="de Brujin I."/>
            <person name="Lundin D."/>
            <person name="Andersson A."/>
            <person name="Bertilsson S."/>
            <person name="Dopson M."/>
        </authorList>
    </citation>
    <scope>NUCLEOTIDE SEQUENCE</scope>
    <source>
        <strain evidence="3">TM448A02684</strain>
    </source>
</reference>
<dbReference type="GO" id="GO:0032259">
    <property type="term" value="P:methylation"/>
    <property type="evidence" value="ECO:0007669"/>
    <property type="project" value="UniProtKB-KW"/>
</dbReference>
<keyword evidence="3" id="KW-0489">Methyltransferase</keyword>
<dbReference type="InterPro" id="IPR001173">
    <property type="entry name" value="Glyco_trans_2-like"/>
</dbReference>
<dbReference type="EMBL" id="MT144336">
    <property type="protein sequence ID" value="QJA52401.1"/>
    <property type="molecule type" value="Genomic_DNA"/>
</dbReference>
<dbReference type="Pfam" id="PF08242">
    <property type="entry name" value="Methyltransf_12"/>
    <property type="match status" value="1"/>
</dbReference>
<gene>
    <name evidence="3" type="ORF">TM448A02684_0009</name>
</gene>
<accession>A0A6H1ZYA8</accession>
<feature type="domain" description="Methyltransferase type 12" evidence="2">
    <location>
        <begin position="392"/>
        <end position="487"/>
    </location>
</feature>
<dbReference type="Gene3D" id="3.90.550.10">
    <property type="entry name" value="Spore Coat Polysaccharide Biosynthesis Protein SpsA, Chain A"/>
    <property type="match status" value="1"/>
</dbReference>
<dbReference type="InterPro" id="IPR013217">
    <property type="entry name" value="Methyltransf_12"/>
</dbReference>
<evidence type="ECO:0000313" key="3">
    <source>
        <dbReference type="EMBL" id="QJA52401.1"/>
    </source>
</evidence>
<dbReference type="Pfam" id="PF00535">
    <property type="entry name" value="Glycos_transf_2"/>
    <property type="match status" value="1"/>
</dbReference>
<name>A0A6H1ZYA8_9ZZZZ</name>